<feature type="compositionally biased region" description="Acidic residues" evidence="8">
    <location>
        <begin position="238"/>
        <end position="261"/>
    </location>
</feature>
<dbReference type="PROSITE" id="PS00690">
    <property type="entry name" value="DEAH_ATP_HELICASE"/>
    <property type="match status" value="1"/>
</dbReference>
<reference evidence="12" key="1">
    <citation type="submission" date="2025-08" db="UniProtKB">
        <authorList>
            <consortium name="RefSeq"/>
        </authorList>
    </citation>
    <scope>IDENTIFICATION</scope>
    <source>
        <tissue evidence="12">Sperm</tissue>
    </source>
</reference>
<feature type="region of interest" description="Disordered" evidence="8">
    <location>
        <begin position="279"/>
        <end position="300"/>
    </location>
</feature>
<keyword evidence="5 12" id="KW-0347">Helicase</keyword>
<evidence type="ECO:0000259" key="10">
    <source>
        <dbReference type="PROSITE" id="PS51194"/>
    </source>
</evidence>
<dbReference type="GO" id="GO:0005524">
    <property type="term" value="F:ATP binding"/>
    <property type="evidence" value="ECO:0007669"/>
    <property type="project" value="UniProtKB-KW"/>
</dbReference>
<dbReference type="InterPro" id="IPR001650">
    <property type="entry name" value="Helicase_C-like"/>
</dbReference>
<dbReference type="PANTHER" id="PTHR18934">
    <property type="entry name" value="ATP-DEPENDENT RNA HELICASE"/>
    <property type="match status" value="1"/>
</dbReference>
<feature type="compositionally biased region" description="Low complexity" evidence="8">
    <location>
        <begin position="914"/>
        <end position="924"/>
    </location>
</feature>
<dbReference type="SMART" id="SM00847">
    <property type="entry name" value="HA2"/>
    <property type="match status" value="1"/>
</dbReference>
<dbReference type="CDD" id="cd18791">
    <property type="entry name" value="SF2_C_RHA"/>
    <property type="match status" value="1"/>
</dbReference>
<feature type="compositionally biased region" description="Basic and acidic residues" evidence="8">
    <location>
        <begin position="216"/>
        <end position="237"/>
    </location>
</feature>
<sequence length="1577" mass="172347">MGRKKNKAGNSAPTNGTESSDKSQPDRGKKKAQAVGQGPAQAQGQSAGPPCPGQVSAVVQADLQSKGPKQYSFGSSQQSGEVDNSVLKISLPPDLERRILELINARRSEQLAPEGSASRRLTTKKLLDVYTALQDTGFERSHVEQAMASTVTRGGDLRSALDWLCLNLPDEALPDGFSQRLEEEEEKTRPRFSPPAPAAQPPRETRVATHVAHPRRQADDGRSTDASVKDWVLRYAEEESDEEKEEEEEDDDDVGAWDSDPDERYLSLTARLLDARERAADAKSRGDGAAERRARSEEASLSRRMLRLESHPMFNPAVKLPGLQLAAGDREAVVKGTASKETVAKVTVAKEALAREAAARELMAKEALARERAARELMAKEAVARERAAKQAAARQTVAKETVAREMVAKETVAREMVAKVKAARQTVAKETAEVSPDEALAGLKLLEGGAEKTEAKKEPPRGAGRAPLDVRSFEYSARNWTGKSPKQFLIDWCRKRLPRSPPPGFHKVPAGRYWRSRVTVDRLKEGGVLEVCPVVVCEDSMQAQHLGATLALWHLCKGQSIHQLLPPPYRDVWLEWRDAEQAAQQAALAENNRPRDEFLDRLLAQLKEQQQPQQQQQQQQPALQEQQQEQQQWSEQQERRVRKGHSGKGRKKRAPAQDSDGGLKESWDDSEGSGSGSGSDDVDDEEEEEEDEEAKNGGGNDVTCDGRGDGGGGGGGGAEDAAGRGSLAACRHLFRRLRSSPAAERLRAERRALPVSQHREQLVGAMATHRVVIVAGETGSGKSTQVPQFLLEEFLAGESPACEEGGAAPFMVVCTQPRRISAVSLARRVNQELGAHGEPGSESSLCGYHIRLERRSGPCCRLLYATAGVLLRRLQVEPSLSSLSHLVVDEVHERGAHNDLLLAAMRRLLAQAASPASPAPSGRQQRRREPPRLILMSATADCRRLSRYFGGCPIVTVPGRTFPVQVSYMEDVVELSGYALDSDSPYAVRDRDQQQQQSTAVTVTGRAGQSRRVQLSWEKEGPPGTDPSGLDPARYSARTRHAVATARPERVNLELVVVLLSHLDTSAELRAVDGAVLVFLPGFADIQDLHDALSQHRDFRDSRRYKVVPLHSVLSSRDQSAAFSIPPPGVRKIVLATNIAETGITIPDVVFVIDAGRSKENRYSESGQMSSLVETFISKASAEQRRGRAGRVQPGFCFRLYTRSRYEGFPQYAVPEIQRMPLEELCLSIMKCGLGPPEQFLSEALDPPPVPSVQRAMTVLRRLGACSAADWVLTPLGHHLAALPVSPRVAKMLIFAAYLGCLPAAAVIAATVGEKSPWVSPIGKRSEADLAKLSLSLASSDHLTFYRAYQRWQAARREGVAAETAFCQRNFLSHNAMTNISDVQRELVRQVEALGFRGDRSAMKPDLGPGDIALLKAVLTAGLYDNVGRIRVVPVVPVDPMEASAEKPPCLIDTPQGPAHVHPSSVARGLRGPGWLLYQEKVKYARVSVRDCTPVGAVPLVLFGGEIGVRHRERLVSVDGWIHFQAPARVGVIFKELRAAIDSVLERKMANPKLPQQDEPAIKLLLELIRSEAGSV</sequence>
<feature type="compositionally biased region" description="Basic residues" evidence="8">
    <location>
        <begin position="641"/>
        <end position="655"/>
    </location>
</feature>
<evidence type="ECO:0000259" key="9">
    <source>
        <dbReference type="PROSITE" id="PS51192"/>
    </source>
</evidence>
<dbReference type="Proteomes" id="UP001318040">
    <property type="component" value="Chromosome 1"/>
</dbReference>
<dbReference type="InterPro" id="IPR011709">
    <property type="entry name" value="DEAD-box_helicase_OB_fold"/>
</dbReference>
<dbReference type="GO" id="GO:0030261">
    <property type="term" value="P:chromosome condensation"/>
    <property type="evidence" value="ECO:0007669"/>
    <property type="project" value="InterPro"/>
</dbReference>
<evidence type="ECO:0000256" key="6">
    <source>
        <dbReference type="ARBA" id="ARBA00022840"/>
    </source>
</evidence>
<feature type="compositionally biased region" description="Low complexity" evidence="8">
    <location>
        <begin position="608"/>
        <end position="636"/>
    </location>
</feature>
<dbReference type="InterPro" id="IPR059023">
    <property type="entry name" value="RNA_hel_CTD"/>
</dbReference>
<accession>A0AAJ7T6Z3</accession>
<feature type="region of interest" description="Disordered" evidence="8">
    <location>
        <begin position="1"/>
        <end position="84"/>
    </location>
</feature>
<feature type="region of interest" description="Disordered" evidence="8">
    <location>
        <begin position="914"/>
        <end position="933"/>
    </location>
</feature>
<feature type="compositionally biased region" description="Polar residues" evidence="8">
    <location>
        <begin position="72"/>
        <end position="82"/>
    </location>
</feature>
<evidence type="ECO:0000313" key="11">
    <source>
        <dbReference type="Proteomes" id="UP001318040"/>
    </source>
</evidence>
<dbReference type="GO" id="GO:0003723">
    <property type="term" value="F:RNA binding"/>
    <property type="evidence" value="ECO:0007669"/>
    <property type="project" value="TreeGrafter"/>
</dbReference>
<dbReference type="Gene3D" id="1.20.120.1080">
    <property type="match status" value="1"/>
</dbReference>
<dbReference type="Pfam" id="PF24385">
    <property type="entry name" value="DSRM_DHX29"/>
    <property type="match status" value="1"/>
</dbReference>
<evidence type="ECO:0000256" key="7">
    <source>
        <dbReference type="ARBA" id="ARBA00047984"/>
    </source>
</evidence>
<dbReference type="Pfam" id="PF07717">
    <property type="entry name" value="OB_NTP_bind"/>
    <property type="match status" value="1"/>
</dbReference>
<dbReference type="Pfam" id="PF21010">
    <property type="entry name" value="HA2_C"/>
    <property type="match status" value="1"/>
</dbReference>
<dbReference type="InterPro" id="IPR002464">
    <property type="entry name" value="DNA/RNA_helicase_DEAH_CS"/>
</dbReference>
<comment type="catalytic activity">
    <reaction evidence="7">
        <text>ATP + H2O = ADP + phosphate + H(+)</text>
        <dbReference type="Rhea" id="RHEA:13065"/>
        <dbReference type="ChEBI" id="CHEBI:15377"/>
        <dbReference type="ChEBI" id="CHEBI:15378"/>
        <dbReference type="ChEBI" id="CHEBI:30616"/>
        <dbReference type="ChEBI" id="CHEBI:43474"/>
        <dbReference type="ChEBI" id="CHEBI:456216"/>
        <dbReference type="EC" id="3.6.4.13"/>
    </reaction>
</comment>
<evidence type="ECO:0000313" key="12">
    <source>
        <dbReference type="RefSeq" id="XP_032812397.1"/>
    </source>
</evidence>
<feature type="region of interest" description="Disordered" evidence="8">
    <location>
        <begin position="608"/>
        <end position="723"/>
    </location>
</feature>
<dbReference type="SMART" id="SM00487">
    <property type="entry name" value="DEXDc"/>
    <property type="match status" value="1"/>
</dbReference>
<feature type="compositionally biased region" description="Gly residues" evidence="8">
    <location>
        <begin position="710"/>
        <end position="719"/>
    </location>
</feature>
<feature type="compositionally biased region" description="Acidic residues" evidence="8">
    <location>
        <begin position="681"/>
        <end position="694"/>
    </location>
</feature>
<organism evidence="11 12">
    <name type="scientific">Petromyzon marinus</name>
    <name type="common">Sea lamprey</name>
    <dbReference type="NCBI Taxonomy" id="7757"/>
    <lineage>
        <taxon>Eukaryota</taxon>
        <taxon>Metazoa</taxon>
        <taxon>Chordata</taxon>
        <taxon>Craniata</taxon>
        <taxon>Vertebrata</taxon>
        <taxon>Cyclostomata</taxon>
        <taxon>Hyperoartia</taxon>
        <taxon>Petromyzontiformes</taxon>
        <taxon>Petromyzontidae</taxon>
        <taxon>Petromyzon</taxon>
    </lineage>
</organism>
<gene>
    <name evidence="12" type="primary">DHX29</name>
</gene>
<dbReference type="CTD" id="54505"/>
<dbReference type="InterPro" id="IPR056328">
    <property type="entry name" value="DSRM_DHX29"/>
</dbReference>
<dbReference type="Gene3D" id="3.40.50.300">
    <property type="entry name" value="P-loop containing nucleotide triphosphate hydrolases"/>
    <property type="match status" value="2"/>
</dbReference>
<dbReference type="SUPFAM" id="SSF52540">
    <property type="entry name" value="P-loop containing nucleoside triphosphate hydrolases"/>
    <property type="match status" value="1"/>
</dbReference>
<feature type="domain" description="Helicase C-terminal" evidence="10">
    <location>
        <begin position="1065"/>
        <end position="1234"/>
    </location>
</feature>
<feature type="compositionally biased region" description="Polar residues" evidence="8">
    <location>
        <begin position="8"/>
        <end position="18"/>
    </location>
</feature>
<feature type="region of interest" description="Disordered" evidence="8">
    <location>
        <begin position="1012"/>
        <end position="1034"/>
    </location>
</feature>
<dbReference type="RefSeq" id="XP_032812397.1">
    <property type="nucleotide sequence ID" value="XM_032956506.1"/>
</dbReference>
<dbReference type="Pfam" id="PF24899">
    <property type="entry name" value="UBA_DHX29"/>
    <property type="match status" value="1"/>
</dbReference>
<dbReference type="Pfam" id="PF00270">
    <property type="entry name" value="DEAD"/>
    <property type="match status" value="1"/>
</dbReference>
<dbReference type="InterPro" id="IPR009970">
    <property type="entry name" value="HC2"/>
</dbReference>
<comment type="similarity">
    <text evidence="1">Belongs to the DEAD box helicase family. DEAH subfamily.</text>
</comment>
<dbReference type="PANTHER" id="PTHR18934:SF264">
    <property type="entry name" value="ATP-DEPENDENT RNA HELICASE DHX29"/>
    <property type="match status" value="1"/>
</dbReference>
<dbReference type="GO" id="GO:0030527">
    <property type="term" value="F:structural constituent of chromatin"/>
    <property type="evidence" value="ECO:0007669"/>
    <property type="project" value="InterPro"/>
</dbReference>
<dbReference type="InterPro" id="IPR014001">
    <property type="entry name" value="Helicase_ATP-bd"/>
</dbReference>
<keyword evidence="4" id="KW-0378">Hydrolase</keyword>
<proteinExistence type="inferred from homology"/>
<evidence type="ECO:0000256" key="2">
    <source>
        <dbReference type="ARBA" id="ARBA00012552"/>
    </source>
</evidence>
<dbReference type="Pfam" id="PF07382">
    <property type="entry name" value="HC2"/>
    <property type="match status" value="1"/>
</dbReference>
<evidence type="ECO:0000256" key="4">
    <source>
        <dbReference type="ARBA" id="ARBA00022801"/>
    </source>
</evidence>
<evidence type="ECO:0000256" key="5">
    <source>
        <dbReference type="ARBA" id="ARBA00022806"/>
    </source>
</evidence>
<keyword evidence="3" id="KW-0547">Nucleotide-binding</keyword>
<dbReference type="EC" id="3.6.4.13" evidence="2"/>
<dbReference type="GO" id="GO:0003677">
    <property type="term" value="F:DNA binding"/>
    <property type="evidence" value="ECO:0007669"/>
    <property type="project" value="InterPro"/>
</dbReference>
<keyword evidence="6" id="KW-0067">ATP-binding</keyword>
<evidence type="ECO:0000256" key="1">
    <source>
        <dbReference type="ARBA" id="ARBA00008792"/>
    </source>
</evidence>
<dbReference type="KEGG" id="pmrn:116943567"/>
<feature type="compositionally biased region" description="Low complexity" evidence="8">
    <location>
        <begin position="33"/>
        <end position="48"/>
    </location>
</feature>
<protein>
    <recommendedName>
        <fullName evidence="2">RNA helicase</fullName>
        <ecNumber evidence="2">3.6.4.13</ecNumber>
    </recommendedName>
</protein>
<dbReference type="FunFam" id="3.40.50.300:FF:000325">
    <property type="entry name" value="ATP-dependent RNA helicase DHX29"/>
    <property type="match status" value="1"/>
</dbReference>
<dbReference type="InterPro" id="IPR027417">
    <property type="entry name" value="P-loop_NTPase"/>
</dbReference>
<dbReference type="InterPro" id="IPR011545">
    <property type="entry name" value="DEAD/DEAH_box_helicase_dom"/>
</dbReference>
<dbReference type="InterPro" id="IPR056890">
    <property type="entry name" value="UBA_DHX29-like"/>
</dbReference>
<dbReference type="Pfam" id="PF00271">
    <property type="entry name" value="Helicase_C"/>
    <property type="match status" value="1"/>
</dbReference>
<dbReference type="PROSITE" id="PS51192">
    <property type="entry name" value="HELICASE_ATP_BIND_1"/>
    <property type="match status" value="1"/>
</dbReference>
<dbReference type="PROSITE" id="PS51194">
    <property type="entry name" value="HELICASE_CTER"/>
    <property type="match status" value="1"/>
</dbReference>
<name>A0AAJ7T6Z3_PETMA</name>
<keyword evidence="11" id="KW-1185">Reference proteome</keyword>
<dbReference type="Pfam" id="PF26026">
    <property type="entry name" value="RNA_hel_CTD"/>
    <property type="match status" value="1"/>
</dbReference>
<feature type="region of interest" description="Disordered" evidence="8">
    <location>
        <begin position="180"/>
        <end position="261"/>
    </location>
</feature>
<dbReference type="SMART" id="SM00490">
    <property type="entry name" value="HELICc"/>
    <property type="match status" value="1"/>
</dbReference>
<feature type="domain" description="Helicase ATP-binding" evidence="9">
    <location>
        <begin position="764"/>
        <end position="959"/>
    </location>
</feature>
<dbReference type="InterPro" id="IPR007502">
    <property type="entry name" value="Helicase-assoc_dom"/>
</dbReference>
<dbReference type="GO" id="GO:0003724">
    <property type="term" value="F:RNA helicase activity"/>
    <property type="evidence" value="ECO:0007669"/>
    <property type="project" value="UniProtKB-EC"/>
</dbReference>
<dbReference type="GO" id="GO:0016787">
    <property type="term" value="F:hydrolase activity"/>
    <property type="evidence" value="ECO:0007669"/>
    <property type="project" value="UniProtKB-KW"/>
</dbReference>
<evidence type="ECO:0000256" key="8">
    <source>
        <dbReference type="SAM" id="MobiDB-lite"/>
    </source>
</evidence>
<evidence type="ECO:0000256" key="3">
    <source>
        <dbReference type="ARBA" id="ARBA00022741"/>
    </source>
</evidence>